<evidence type="ECO:0000313" key="5">
    <source>
        <dbReference type="Proteomes" id="UP001285441"/>
    </source>
</evidence>
<keyword evidence="2" id="KW-1133">Transmembrane helix</keyword>
<feature type="region of interest" description="Disordered" evidence="1">
    <location>
        <begin position="119"/>
        <end position="162"/>
    </location>
</feature>
<evidence type="ECO:0000256" key="3">
    <source>
        <dbReference type="SAM" id="SignalP"/>
    </source>
</evidence>
<feature type="chain" id="PRO_5042177118" description="GPI anchored protein" evidence="3">
    <location>
        <begin position="23"/>
        <end position="186"/>
    </location>
</feature>
<comment type="caution">
    <text evidence="4">The sequence shown here is derived from an EMBL/GenBank/DDBJ whole genome shotgun (WGS) entry which is preliminary data.</text>
</comment>
<keyword evidence="5" id="KW-1185">Reference proteome</keyword>
<evidence type="ECO:0000313" key="4">
    <source>
        <dbReference type="EMBL" id="KAK3381805.1"/>
    </source>
</evidence>
<dbReference type="EMBL" id="JAULSW010000005">
    <property type="protein sequence ID" value="KAK3381805.1"/>
    <property type="molecule type" value="Genomic_DNA"/>
</dbReference>
<accession>A0AAE0TWC3</accession>
<keyword evidence="2" id="KW-0472">Membrane</keyword>
<name>A0AAE0TWC3_9PEZI</name>
<evidence type="ECO:0000256" key="1">
    <source>
        <dbReference type="SAM" id="MobiDB-lite"/>
    </source>
</evidence>
<feature type="compositionally biased region" description="Low complexity" evidence="1">
    <location>
        <begin position="119"/>
        <end position="140"/>
    </location>
</feature>
<feature type="signal peptide" evidence="3">
    <location>
        <begin position="1"/>
        <end position="22"/>
    </location>
</feature>
<dbReference type="AlphaFoldDB" id="A0AAE0TWC3"/>
<reference evidence="4" key="2">
    <citation type="submission" date="2023-06" db="EMBL/GenBank/DDBJ databases">
        <authorList>
            <consortium name="Lawrence Berkeley National Laboratory"/>
            <person name="Haridas S."/>
            <person name="Hensen N."/>
            <person name="Bonometti L."/>
            <person name="Westerberg I."/>
            <person name="Brannstrom I.O."/>
            <person name="Guillou S."/>
            <person name="Cros-Aarteil S."/>
            <person name="Calhoun S."/>
            <person name="Kuo A."/>
            <person name="Mondo S."/>
            <person name="Pangilinan J."/>
            <person name="Riley R."/>
            <person name="LaButti K."/>
            <person name="Andreopoulos B."/>
            <person name="Lipzen A."/>
            <person name="Chen C."/>
            <person name="Yanf M."/>
            <person name="Daum C."/>
            <person name="Ng V."/>
            <person name="Clum A."/>
            <person name="Steindorff A."/>
            <person name="Ohm R."/>
            <person name="Martin F."/>
            <person name="Silar P."/>
            <person name="Natvig D."/>
            <person name="Lalanne C."/>
            <person name="Gautier V."/>
            <person name="Ament-velasquez S.L."/>
            <person name="Kruys A."/>
            <person name="Hutchinson M.I."/>
            <person name="Powell A.J."/>
            <person name="Barry K."/>
            <person name="Miller A.N."/>
            <person name="Grigoriev I.V."/>
            <person name="Debuchy R."/>
            <person name="Gladieux P."/>
            <person name="Thoren M.H."/>
            <person name="Johannesson H."/>
        </authorList>
    </citation>
    <scope>NUCLEOTIDE SEQUENCE</scope>
    <source>
        <strain evidence="4">CBS 232.78</strain>
    </source>
</reference>
<sequence>MYRQNIHLILGFVLSSAAAVLGDQLRAMNLARIPESLLRGVELNSRSTYDWCGFDYSGLDIYCIPGASCCMGSVIWECIPSTAQCCSRGTFCDAGTQCMVDTSTNTFYCEDSTSGSTAAPATASPAATTGSGSAPTPSTSNKPAPTGGQITPVVPKPGEGTRTKGDVVVAAVVAMVAVGFGMAVAH</sequence>
<protein>
    <recommendedName>
        <fullName evidence="6">GPI anchored protein</fullName>
    </recommendedName>
</protein>
<feature type="transmembrane region" description="Helical" evidence="2">
    <location>
        <begin position="167"/>
        <end position="185"/>
    </location>
</feature>
<evidence type="ECO:0000256" key="2">
    <source>
        <dbReference type="SAM" id="Phobius"/>
    </source>
</evidence>
<reference evidence="4" key="1">
    <citation type="journal article" date="2023" name="Mol. Phylogenet. Evol.">
        <title>Genome-scale phylogeny and comparative genomics of the fungal order Sordariales.</title>
        <authorList>
            <person name="Hensen N."/>
            <person name="Bonometti L."/>
            <person name="Westerberg I."/>
            <person name="Brannstrom I.O."/>
            <person name="Guillou S."/>
            <person name="Cros-Aarteil S."/>
            <person name="Calhoun S."/>
            <person name="Haridas S."/>
            <person name="Kuo A."/>
            <person name="Mondo S."/>
            <person name="Pangilinan J."/>
            <person name="Riley R."/>
            <person name="LaButti K."/>
            <person name="Andreopoulos B."/>
            <person name="Lipzen A."/>
            <person name="Chen C."/>
            <person name="Yan M."/>
            <person name="Daum C."/>
            <person name="Ng V."/>
            <person name="Clum A."/>
            <person name="Steindorff A."/>
            <person name="Ohm R.A."/>
            <person name="Martin F."/>
            <person name="Silar P."/>
            <person name="Natvig D.O."/>
            <person name="Lalanne C."/>
            <person name="Gautier V."/>
            <person name="Ament-Velasquez S.L."/>
            <person name="Kruys A."/>
            <person name="Hutchinson M.I."/>
            <person name="Powell A.J."/>
            <person name="Barry K."/>
            <person name="Miller A.N."/>
            <person name="Grigoriev I.V."/>
            <person name="Debuchy R."/>
            <person name="Gladieux P."/>
            <person name="Hiltunen Thoren M."/>
            <person name="Johannesson H."/>
        </authorList>
    </citation>
    <scope>NUCLEOTIDE SEQUENCE</scope>
    <source>
        <strain evidence="4">CBS 232.78</strain>
    </source>
</reference>
<gene>
    <name evidence="4" type="ORF">B0H63DRAFT_546487</name>
</gene>
<organism evidence="4 5">
    <name type="scientific">Podospora didyma</name>
    <dbReference type="NCBI Taxonomy" id="330526"/>
    <lineage>
        <taxon>Eukaryota</taxon>
        <taxon>Fungi</taxon>
        <taxon>Dikarya</taxon>
        <taxon>Ascomycota</taxon>
        <taxon>Pezizomycotina</taxon>
        <taxon>Sordariomycetes</taxon>
        <taxon>Sordariomycetidae</taxon>
        <taxon>Sordariales</taxon>
        <taxon>Podosporaceae</taxon>
        <taxon>Podospora</taxon>
    </lineage>
</organism>
<keyword evidence="3" id="KW-0732">Signal</keyword>
<dbReference type="Proteomes" id="UP001285441">
    <property type="component" value="Unassembled WGS sequence"/>
</dbReference>
<keyword evidence="2" id="KW-0812">Transmembrane</keyword>
<proteinExistence type="predicted"/>
<evidence type="ECO:0008006" key="6">
    <source>
        <dbReference type="Google" id="ProtNLM"/>
    </source>
</evidence>